<dbReference type="PANTHER" id="PTHR30461">
    <property type="entry name" value="DNA-INVERTASE FROM LAMBDOID PROPHAGE"/>
    <property type="match status" value="1"/>
</dbReference>
<dbReference type="SMART" id="SM00857">
    <property type="entry name" value="Resolvase"/>
    <property type="match status" value="1"/>
</dbReference>
<dbReference type="Gene3D" id="3.90.1750.20">
    <property type="entry name" value="Putative Large Serine Recombinase, Chain B, Domain 2"/>
    <property type="match status" value="1"/>
</dbReference>
<name>A0A0F9YLY0_9BACT</name>
<dbReference type="InterPro" id="IPR011109">
    <property type="entry name" value="DNA_bind_recombinase_dom"/>
</dbReference>
<dbReference type="InterPro" id="IPR006119">
    <property type="entry name" value="Resolv_N"/>
</dbReference>
<dbReference type="InterPro" id="IPR050639">
    <property type="entry name" value="SSR_resolvase"/>
</dbReference>
<dbReference type="PANTHER" id="PTHR30461:SF23">
    <property type="entry name" value="DNA RECOMBINASE-RELATED"/>
    <property type="match status" value="1"/>
</dbReference>
<dbReference type="InterPro" id="IPR036162">
    <property type="entry name" value="Resolvase-like_N_sf"/>
</dbReference>
<organism evidence="3 4">
    <name type="scientific">Candidatus Woesebacteria bacterium GW2011_GWC2_31_9</name>
    <dbReference type="NCBI Taxonomy" id="1618586"/>
    <lineage>
        <taxon>Bacteria</taxon>
        <taxon>Candidatus Woeseibacteriota</taxon>
    </lineage>
</organism>
<proteinExistence type="predicted"/>
<protein>
    <submittedName>
        <fullName evidence="3">Recombinase</fullName>
    </submittedName>
</protein>
<dbReference type="Gene3D" id="3.40.50.1390">
    <property type="entry name" value="Resolvase, N-terminal catalytic domain"/>
    <property type="match status" value="1"/>
</dbReference>
<dbReference type="GO" id="GO:0000150">
    <property type="term" value="F:DNA strand exchange activity"/>
    <property type="evidence" value="ECO:0007669"/>
    <property type="project" value="InterPro"/>
</dbReference>
<dbReference type="PROSITE" id="PS51737">
    <property type="entry name" value="RECOMBINASE_DNA_BIND"/>
    <property type="match status" value="1"/>
</dbReference>
<comment type="caution">
    <text evidence="3">The sequence shown here is derived from an EMBL/GenBank/DDBJ whole genome shotgun (WGS) entry which is preliminary data.</text>
</comment>
<dbReference type="InterPro" id="IPR038109">
    <property type="entry name" value="DNA_bind_recomb_sf"/>
</dbReference>
<dbReference type="Proteomes" id="UP000034803">
    <property type="component" value="Unassembled WGS sequence"/>
</dbReference>
<evidence type="ECO:0000259" key="2">
    <source>
        <dbReference type="PROSITE" id="PS51737"/>
    </source>
</evidence>
<sequence length="530" mass="60978">MTKYICYCRKSTDEKDRQVLSIDGQMAELKEFAQREKLQVIDFITESKTAKEPGREKFAEVLKRIEKGEANGILSWHPDRLARNSIDGGQVIYLLDTGKLSDLKFPTFWFDNTPQGKFMLNIAFGQSKYYVDSLSENVKRGIREKLRRGIWPKEAPLGYFNDLKTKLIEVDSKKSKVVKKAFEKFCNSNISFSEIARFMYVNDIKTKKGDCLKVDQVKHMLRNPFYIGTFLYSGELYKGSHKTFISKALFNKVQKQMENFARPRNKGHNFRFTGFIKCAECGSAITAETHPRFYKRTNRKVVFNYYRCTKSLGSCGQKYITDVELEKQIRNLVRKTSLPEEGYRIWQKLLEEDKKSEELSASQRSIELESKISNLEDQENTLLDGYLQHIVEPEIYKKKKNEIFDRKLKLNDEKSKNGESGGGRLEPFANFIKTAKDGEELARAKNNLSELAVWTKNAGSNFFLGDKLLKLTLKKGFDTLFSTRHLPNSAARVAHLSFWAGLEGIGPPLEDLESPGLPLTYSPKQLLIIL</sequence>
<dbReference type="InterPro" id="IPR025827">
    <property type="entry name" value="Zn_ribbon_recom_dom"/>
</dbReference>
<dbReference type="SUPFAM" id="SSF53041">
    <property type="entry name" value="Resolvase-like"/>
    <property type="match status" value="1"/>
</dbReference>
<feature type="domain" description="Recombinase" evidence="2">
    <location>
        <begin position="156"/>
        <end position="263"/>
    </location>
</feature>
<dbReference type="EMBL" id="LBOI01000001">
    <property type="protein sequence ID" value="KKP32253.1"/>
    <property type="molecule type" value="Genomic_DNA"/>
</dbReference>
<evidence type="ECO:0000313" key="4">
    <source>
        <dbReference type="Proteomes" id="UP000034803"/>
    </source>
</evidence>
<dbReference type="Pfam" id="PF00239">
    <property type="entry name" value="Resolvase"/>
    <property type="match status" value="1"/>
</dbReference>
<dbReference type="AlphaFoldDB" id="A0A0F9YLY0"/>
<evidence type="ECO:0000313" key="3">
    <source>
        <dbReference type="EMBL" id="KKP32253.1"/>
    </source>
</evidence>
<dbReference type="Pfam" id="PF13408">
    <property type="entry name" value="Zn_ribbon_recom"/>
    <property type="match status" value="1"/>
</dbReference>
<feature type="domain" description="Resolvase/invertase-type recombinase catalytic" evidence="1">
    <location>
        <begin position="3"/>
        <end position="149"/>
    </location>
</feature>
<accession>A0A0F9YLY0</accession>
<dbReference type="CDD" id="cd00338">
    <property type="entry name" value="Ser_Recombinase"/>
    <property type="match status" value="1"/>
</dbReference>
<dbReference type="Pfam" id="PF07508">
    <property type="entry name" value="Recombinase"/>
    <property type="match status" value="1"/>
</dbReference>
<gene>
    <name evidence="3" type="ORF">UR21_C0001G0049</name>
</gene>
<reference evidence="3 4" key="1">
    <citation type="journal article" date="2015" name="Nature">
        <title>rRNA introns, odd ribosomes, and small enigmatic genomes across a large radiation of phyla.</title>
        <authorList>
            <person name="Brown C.T."/>
            <person name="Hug L.A."/>
            <person name="Thomas B.C."/>
            <person name="Sharon I."/>
            <person name="Castelle C.J."/>
            <person name="Singh A."/>
            <person name="Wilkins M.J."/>
            <person name="Williams K.H."/>
            <person name="Banfield J.F."/>
        </authorList>
    </citation>
    <scope>NUCLEOTIDE SEQUENCE [LARGE SCALE GENOMIC DNA]</scope>
</reference>
<dbReference type="GO" id="GO:0003677">
    <property type="term" value="F:DNA binding"/>
    <property type="evidence" value="ECO:0007669"/>
    <property type="project" value="InterPro"/>
</dbReference>
<evidence type="ECO:0000259" key="1">
    <source>
        <dbReference type="PROSITE" id="PS51736"/>
    </source>
</evidence>
<dbReference type="PROSITE" id="PS51736">
    <property type="entry name" value="RECOMBINASES_3"/>
    <property type="match status" value="1"/>
</dbReference>